<dbReference type="STRING" id="660521.SAMN04487949_3700"/>
<dbReference type="Proteomes" id="UP000199451">
    <property type="component" value="Unassembled WGS sequence"/>
</dbReference>
<evidence type="ECO:0000259" key="2">
    <source>
        <dbReference type="Pfam" id="PF25922"/>
    </source>
</evidence>
<dbReference type="EMBL" id="FNHL01000008">
    <property type="protein sequence ID" value="SDN22942.1"/>
    <property type="molecule type" value="Genomic_DNA"/>
</dbReference>
<dbReference type="AlphaFoldDB" id="A0A1G9ZN82"/>
<accession>A0A1G9ZN82</accession>
<organism evidence="3 4">
    <name type="scientific">Halogranum gelatinilyticum</name>
    <dbReference type="NCBI Taxonomy" id="660521"/>
    <lineage>
        <taxon>Archaea</taxon>
        <taxon>Methanobacteriati</taxon>
        <taxon>Methanobacteriota</taxon>
        <taxon>Stenosarchaea group</taxon>
        <taxon>Halobacteria</taxon>
        <taxon>Halobacteriales</taxon>
        <taxon>Haloferacaceae</taxon>
    </lineage>
</organism>
<dbReference type="Pfam" id="PF25922">
    <property type="entry name" value="DUF7968"/>
    <property type="match status" value="1"/>
</dbReference>
<protein>
    <recommendedName>
        <fullName evidence="2">DUF7968 domain-containing protein</fullName>
    </recommendedName>
</protein>
<feature type="domain" description="DUF7968" evidence="2">
    <location>
        <begin position="43"/>
        <end position="127"/>
    </location>
</feature>
<evidence type="ECO:0000313" key="4">
    <source>
        <dbReference type="Proteomes" id="UP000199451"/>
    </source>
</evidence>
<reference evidence="4" key="1">
    <citation type="submission" date="2016-10" db="EMBL/GenBank/DDBJ databases">
        <authorList>
            <person name="Varghese N."/>
            <person name="Submissions S."/>
        </authorList>
    </citation>
    <scope>NUCLEOTIDE SEQUENCE [LARGE SCALE GENOMIC DNA]</scope>
    <source>
        <strain evidence="4">CGMCC 1.10119</strain>
    </source>
</reference>
<evidence type="ECO:0000256" key="1">
    <source>
        <dbReference type="SAM" id="MobiDB-lite"/>
    </source>
</evidence>
<evidence type="ECO:0000313" key="3">
    <source>
        <dbReference type="EMBL" id="SDN22942.1"/>
    </source>
</evidence>
<feature type="region of interest" description="Disordered" evidence="1">
    <location>
        <begin position="1"/>
        <end position="27"/>
    </location>
</feature>
<name>A0A1G9ZN82_9EURY</name>
<gene>
    <name evidence="3" type="ORF">SAMN04487949_3700</name>
</gene>
<sequence length="128" mass="14131">MRYRQQLSVETSTPEFISSDGQRLVDGTHTTEPLAASWPMTASEQGAETVVLSYAPADDRTATALDAESYRAYLRRTRDGPVTVGDEFEEFVNCGCGTTRDVSLRVEDVVGTAVVTSETRFIFEPRDD</sequence>
<keyword evidence="4" id="KW-1185">Reference proteome</keyword>
<feature type="compositionally biased region" description="Polar residues" evidence="1">
    <location>
        <begin position="1"/>
        <end position="21"/>
    </location>
</feature>
<proteinExistence type="predicted"/>
<dbReference type="InterPro" id="IPR058274">
    <property type="entry name" value="DUF7968"/>
</dbReference>